<protein>
    <recommendedName>
        <fullName evidence="3 10">Heme chaperone HemW</fullName>
    </recommendedName>
</protein>
<keyword evidence="6 10" id="KW-0479">Metal-binding</keyword>
<keyword evidence="5 10" id="KW-0949">S-adenosyl-L-methionine</keyword>
<comment type="function">
    <text evidence="10">Probably acts as a heme chaperone, transferring heme to an unknown acceptor. Binds one molecule of heme per monomer, possibly covalently. Binds 1 [4Fe-4S] cluster. The cluster is coordinated with 3 cysteines and an exchangeable S-adenosyl-L-methionine.</text>
</comment>
<evidence type="ECO:0000256" key="8">
    <source>
        <dbReference type="ARBA" id="ARBA00023014"/>
    </source>
</evidence>
<evidence type="ECO:0000256" key="4">
    <source>
        <dbReference type="ARBA" id="ARBA00022617"/>
    </source>
</evidence>
<dbReference type="InterPro" id="IPR013785">
    <property type="entry name" value="Aldolase_TIM"/>
</dbReference>
<dbReference type="SFLD" id="SFLDF00562">
    <property type="entry name" value="HemN-like__clustered_with_heat"/>
    <property type="match status" value="1"/>
</dbReference>
<dbReference type="SMART" id="SM00729">
    <property type="entry name" value="Elp3"/>
    <property type="match status" value="1"/>
</dbReference>
<comment type="similarity">
    <text evidence="2">Belongs to the anaerobic coproporphyrinogen-III oxidase family. HemW subfamily.</text>
</comment>
<evidence type="ECO:0000256" key="7">
    <source>
        <dbReference type="ARBA" id="ARBA00023004"/>
    </source>
</evidence>
<dbReference type="RefSeq" id="WP_221271107.1">
    <property type="nucleotide sequence ID" value="NZ_AP024819.1"/>
</dbReference>
<dbReference type="InterPro" id="IPR007197">
    <property type="entry name" value="rSAM"/>
</dbReference>
<evidence type="ECO:0000256" key="10">
    <source>
        <dbReference type="RuleBase" id="RU364116"/>
    </source>
</evidence>
<name>A0ABN6I6S8_9HELI</name>
<dbReference type="CDD" id="cd01335">
    <property type="entry name" value="Radical_SAM"/>
    <property type="match status" value="1"/>
</dbReference>
<keyword evidence="4 10" id="KW-0349">Heme</keyword>
<comment type="cofactor">
    <cofactor evidence="1">
        <name>[4Fe-4S] cluster</name>
        <dbReference type="ChEBI" id="CHEBI:49883"/>
    </cofactor>
</comment>
<dbReference type="InterPro" id="IPR004559">
    <property type="entry name" value="HemW-like"/>
</dbReference>
<dbReference type="EMBL" id="AP024819">
    <property type="protein sequence ID" value="BCZ19260.1"/>
    <property type="molecule type" value="Genomic_DNA"/>
</dbReference>
<dbReference type="PROSITE" id="PS51918">
    <property type="entry name" value="RADICAL_SAM"/>
    <property type="match status" value="1"/>
</dbReference>
<dbReference type="PANTHER" id="PTHR13932">
    <property type="entry name" value="COPROPORPHYRINIGEN III OXIDASE"/>
    <property type="match status" value="1"/>
</dbReference>
<dbReference type="PANTHER" id="PTHR13932:SF5">
    <property type="entry name" value="RADICAL S-ADENOSYL METHIONINE DOMAIN-CONTAINING PROTEIN 1, MITOCHONDRIAL"/>
    <property type="match status" value="1"/>
</dbReference>
<accession>A0ABN6I6S8</accession>
<keyword evidence="10" id="KW-0004">4Fe-4S</keyword>
<dbReference type="InterPro" id="IPR034505">
    <property type="entry name" value="Coproporphyrinogen-III_oxidase"/>
</dbReference>
<proteinExistence type="inferred from homology"/>
<evidence type="ECO:0000256" key="2">
    <source>
        <dbReference type="ARBA" id="ARBA00006100"/>
    </source>
</evidence>
<evidence type="ECO:0000259" key="11">
    <source>
        <dbReference type="PROSITE" id="PS51918"/>
    </source>
</evidence>
<evidence type="ECO:0000256" key="1">
    <source>
        <dbReference type="ARBA" id="ARBA00001966"/>
    </source>
</evidence>
<keyword evidence="10" id="KW-0963">Cytoplasm</keyword>
<dbReference type="SUPFAM" id="SSF102114">
    <property type="entry name" value="Radical SAM enzymes"/>
    <property type="match status" value="1"/>
</dbReference>
<dbReference type="SFLD" id="SFLDS00029">
    <property type="entry name" value="Radical_SAM"/>
    <property type="match status" value="1"/>
</dbReference>
<dbReference type="Gene3D" id="3.20.20.70">
    <property type="entry name" value="Aldolase class I"/>
    <property type="match status" value="1"/>
</dbReference>
<keyword evidence="9 10" id="KW-0143">Chaperone</keyword>
<dbReference type="NCBIfam" id="TIGR00539">
    <property type="entry name" value="hemN_rel"/>
    <property type="match status" value="1"/>
</dbReference>
<evidence type="ECO:0000256" key="3">
    <source>
        <dbReference type="ARBA" id="ARBA00017228"/>
    </source>
</evidence>
<dbReference type="SFLD" id="SFLDG01065">
    <property type="entry name" value="anaerobic_coproporphyrinogen-I"/>
    <property type="match status" value="1"/>
</dbReference>
<evidence type="ECO:0000256" key="5">
    <source>
        <dbReference type="ARBA" id="ARBA00022691"/>
    </source>
</evidence>
<keyword evidence="8 10" id="KW-0411">Iron-sulfur</keyword>
<dbReference type="Pfam" id="PF04055">
    <property type="entry name" value="Radical_SAM"/>
    <property type="match status" value="1"/>
</dbReference>
<comment type="subcellular location">
    <subcellularLocation>
        <location evidence="10">Cytoplasm</location>
    </subcellularLocation>
</comment>
<organism evidence="12 13">
    <name type="scientific">Helicobacter gastrofelis</name>
    <dbReference type="NCBI Taxonomy" id="2849642"/>
    <lineage>
        <taxon>Bacteria</taxon>
        <taxon>Pseudomonadati</taxon>
        <taxon>Campylobacterota</taxon>
        <taxon>Epsilonproteobacteria</taxon>
        <taxon>Campylobacterales</taxon>
        <taxon>Helicobacteraceae</taxon>
        <taxon>Helicobacter</taxon>
    </lineage>
</organism>
<dbReference type="InterPro" id="IPR058240">
    <property type="entry name" value="rSAM_sf"/>
</dbReference>
<evidence type="ECO:0000256" key="9">
    <source>
        <dbReference type="ARBA" id="ARBA00023186"/>
    </source>
</evidence>
<keyword evidence="13" id="KW-1185">Reference proteome</keyword>
<evidence type="ECO:0000313" key="13">
    <source>
        <dbReference type="Proteomes" id="UP000826146"/>
    </source>
</evidence>
<dbReference type="Proteomes" id="UP000826146">
    <property type="component" value="Chromosome"/>
</dbReference>
<reference evidence="12 13" key="1">
    <citation type="submission" date="2021-07" db="EMBL/GenBank/DDBJ databases">
        <title>Novel Helicobacter sp. Isolated from a cat.</title>
        <authorList>
            <person name="Rimbara E."/>
            <person name="Suzuki M."/>
        </authorList>
    </citation>
    <scope>NUCLEOTIDE SEQUENCE [LARGE SCALE GENOMIC DNA]</scope>
    <source>
        <strain evidence="13">NHP19-012</strain>
    </source>
</reference>
<keyword evidence="7 10" id="KW-0408">Iron</keyword>
<evidence type="ECO:0000313" key="12">
    <source>
        <dbReference type="EMBL" id="BCZ19260.1"/>
    </source>
</evidence>
<feature type="domain" description="Radical SAM core" evidence="11">
    <location>
        <begin position="4"/>
        <end position="230"/>
    </location>
</feature>
<dbReference type="InterPro" id="IPR006638">
    <property type="entry name" value="Elp3/MiaA/NifB-like_rSAM"/>
</dbReference>
<evidence type="ECO:0000256" key="6">
    <source>
        <dbReference type="ARBA" id="ARBA00022723"/>
    </source>
</evidence>
<sequence length="354" mass="39747">MLKSTPPRAPSLYIHVPFCTSKCGYCAFNSFSGLDSLKDAYVEALIVDLKDSLKSTPVLSSIFIGGGTPNTLEPKHYEYIFNTIATHTTSAQNIEITLEANPDLITKEWCKTLRVLGANRLSLGVQSFFADKLKFLQREHNQQDIFKALEIAHTCGFNHLSIDLIYNTPLDTPARLKAECMQANTLPINHLSAYSLTLEDNTRLAKSTAPSALLNADSTLQNILKDLGFTPYEVSNYAKPYQVQHNLGYWAGCEYLGCGAGAVGRMGKERFYKQKYVLAYIKDPLKRRIEHLSDQDLEFERLFLGLRCVLGVELKGLDPKKTQTLVEEEKCKISNQRLVACDFFLADEIALWLT</sequence>
<gene>
    <name evidence="12" type="primary">hemN_2</name>
    <name evidence="12" type="ORF">NHP190012_09020</name>
</gene>